<comment type="caution">
    <text evidence="1">The sequence shown here is derived from an EMBL/GenBank/DDBJ whole genome shotgun (WGS) entry which is preliminary data.</text>
</comment>
<dbReference type="OrthoDB" id="446998at2759"/>
<evidence type="ECO:0000313" key="1">
    <source>
        <dbReference type="EMBL" id="CAE6938036.1"/>
    </source>
</evidence>
<dbReference type="Proteomes" id="UP000604046">
    <property type="component" value="Unassembled WGS sequence"/>
</dbReference>
<accession>A0A812GYL2</accession>
<gene>
    <name evidence="1" type="ORF">SNAT2548_LOCUS1113</name>
</gene>
<dbReference type="EMBL" id="CAJNDS010000058">
    <property type="protein sequence ID" value="CAE6938036.1"/>
    <property type="molecule type" value="Genomic_DNA"/>
</dbReference>
<name>A0A812GYL2_9DINO</name>
<dbReference type="AlphaFoldDB" id="A0A812GYL2"/>
<protein>
    <submittedName>
        <fullName evidence="1">Uncharacterized protein</fullName>
    </submittedName>
</protein>
<keyword evidence="2" id="KW-1185">Reference proteome</keyword>
<organism evidence="1 2">
    <name type="scientific">Symbiodinium natans</name>
    <dbReference type="NCBI Taxonomy" id="878477"/>
    <lineage>
        <taxon>Eukaryota</taxon>
        <taxon>Sar</taxon>
        <taxon>Alveolata</taxon>
        <taxon>Dinophyceae</taxon>
        <taxon>Suessiales</taxon>
        <taxon>Symbiodiniaceae</taxon>
        <taxon>Symbiodinium</taxon>
    </lineage>
</organism>
<evidence type="ECO:0000313" key="2">
    <source>
        <dbReference type="Proteomes" id="UP000604046"/>
    </source>
</evidence>
<sequence length="195" mass="22098">MVLGYQPLISFKGPGFTNSSGHSFTTRMLYTVVPAQLYYAPKTIDTLHEAMVRDMNSLYFDGLSVSSEGTSYTYRFVPVMLKGDWPYLRSSFRQYPAGCGKGHDAAVLGAWLHDELQLVDETTIAEQFLDIFKLLRWTLQAVNRYWRTLYKYGVWLPREVTQTALYSKEGYGQRAVHAADVGRLWKTTTGGAVAL</sequence>
<proteinExistence type="predicted"/>
<reference evidence="1" key="1">
    <citation type="submission" date="2021-02" db="EMBL/GenBank/DDBJ databases">
        <authorList>
            <person name="Dougan E. K."/>
            <person name="Rhodes N."/>
            <person name="Thang M."/>
            <person name="Chan C."/>
        </authorList>
    </citation>
    <scope>NUCLEOTIDE SEQUENCE</scope>
</reference>